<dbReference type="SUPFAM" id="SSF103088">
    <property type="entry name" value="OmpA-like"/>
    <property type="match status" value="1"/>
</dbReference>
<dbReference type="PROSITE" id="PS51123">
    <property type="entry name" value="OMPA_2"/>
    <property type="match status" value="1"/>
</dbReference>
<dbReference type="RefSeq" id="WP_092474851.1">
    <property type="nucleotide sequence ID" value="NZ_FOHN01000001.1"/>
</dbReference>
<reference evidence="9 10" key="1">
    <citation type="submission" date="2016-10" db="EMBL/GenBank/DDBJ databases">
        <authorList>
            <person name="de Groot N.N."/>
        </authorList>
    </citation>
    <scope>NUCLEOTIDE SEQUENCE [LARGE SCALE GENOMIC DNA]</scope>
    <source>
        <strain evidence="9 10">DSM 1801</strain>
    </source>
</reference>
<dbReference type="OrthoDB" id="9815217at2"/>
<dbReference type="InterPro" id="IPR006665">
    <property type="entry name" value="OmpA-like"/>
</dbReference>
<evidence type="ECO:0000313" key="10">
    <source>
        <dbReference type="Proteomes" id="UP000199800"/>
    </source>
</evidence>
<keyword evidence="5" id="KW-1133">Transmembrane helix</keyword>
<evidence type="ECO:0000313" key="9">
    <source>
        <dbReference type="EMBL" id="SES62876.1"/>
    </source>
</evidence>
<evidence type="ECO:0000256" key="5">
    <source>
        <dbReference type="ARBA" id="ARBA00022989"/>
    </source>
</evidence>
<dbReference type="AlphaFoldDB" id="A0A1H9Y2D4"/>
<evidence type="ECO:0000256" key="2">
    <source>
        <dbReference type="ARBA" id="ARBA00008914"/>
    </source>
</evidence>
<comment type="similarity">
    <text evidence="2">Belongs to the MotB family.</text>
</comment>
<dbReference type="Pfam" id="PF00691">
    <property type="entry name" value="OmpA"/>
    <property type="match status" value="1"/>
</dbReference>
<dbReference type="InterPro" id="IPR050330">
    <property type="entry name" value="Bact_OuterMem_StrucFunc"/>
</dbReference>
<keyword evidence="6 7" id="KW-0472">Membrane</keyword>
<dbReference type="STRING" id="29364.SAMN04487772_10186"/>
<dbReference type="Gene3D" id="3.30.1330.60">
    <property type="entry name" value="OmpA-like domain"/>
    <property type="match status" value="1"/>
</dbReference>
<evidence type="ECO:0000256" key="7">
    <source>
        <dbReference type="PROSITE-ProRule" id="PRU00473"/>
    </source>
</evidence>
<evidence type="ECO:0000256" key="1">
    <source>
        <dbReference type="ARBA" id="ARBA00004162"/>
    </source>
</evidence>
<evidence type="ECO:0000259" key="8">
    <source>
        <dbReference type="PROSITE" id="PS51123"/>
    </source>
</evidence>
<keyword evidence="10" id="KW-1185">Reference proteome</keyword>
<evidence type="ECO:0000256" key="6">
    <source>
        <dbReference type="ARBA" id="ARBA00023136"/>
    </source>
</evidence>
<proteinExistence type="inferred from homology"/>
<dbReference type="InterPro" id="IPR025713">
    <property type="entry name" value="MotB-like_N_dom"/>
</dbReference>
<dbReference type="Pfam" id="PF13677">
    <property type="entry name" value="MotB_plug"/>
    <property type="match status" value="1"/>
</dbReference>
<dbReference type="Proteomes" id="UP000199800">
    <property type="component" value="Unassembled WGS sequence"/>
</dbReference>
<dbReference type="GO" id="GO:0005886">
    <property type="term" value="C:plasma membrane"/>
    <property type="evidence" value="ECO:0007669"/>
    <property type="project" value="UniProtKB-SubCell"/>
</dbReference>
<comment type="subcellular location">
    <subcellularLocation>
        <location evidence="1">Cell membrane</location>
        <topology evidence="1">Single-pass membrane protein</topology>
    </subcellularLocation>
</comment>
<dbReference type="EMBL" id="FOHN01000001">
    <property type="protein sequence ID" value="SES62876.1"/>
    <property type="molecule type" value="Genomic_DNA"/>
</dbReference>
<protein>
    <submittedName>
        <fullName evidence="9">Chemotaxis protein MotB</fullName>
    </submittedName>
</protein>
<name>A0A1H9Y2D4_9FIRM</name>
<dbReference type="PANTHER" id="PTHR30329">
    <property type="entry name" value="STATOR ELEMENT OF FLAGELLAR MOTOR COMPLEX"/>
    <property type="match status" value="1"/>
</dbReference>
<dbReference type="CDD" id="cd07185">
    <property type="entry name" value="OmpA_C-like"/>
    <property type="match status" value="1"/>
</dbReference>
<evidence type="ECO:0000256" key="4">
    <source>
        <dbReference type="ARBA" id="ARBA00022692"/>
    </source>
</evidence>
<evidence type="ECO:0000256" key="3">
    <source>
        <dbReference type="ARBA" id="ARBA00022475"/>
    </source>
</evidence>
<keyword evidence="4" id="KW-0812">Transmembrane</keyword>
<keyword evidence="3" id="KW-1003">Cell membrane</keyword>
<organism evidence="9 10">
    <name type="scientific">[Clostridium] polysaccharolyticum</name>
    <dbReference type="NCBI Taxonomy" id="29364"/>
    <lineage>
        <taxon>Bacteria</taxon>
        <taxon>Bacillati</taxon>
        <taxon>Bacillota</taxon>
        <taxon>Clostridia</taxon>
        <taxon>Lachnospirales</taxon>
        <taxon>Lachnospiraceae</taxon>
    </lineage>
</organism>
<accession>A0A1H9Y2D4</accession>
<gene>
    <name evidence="9" type="ORF">SAMN04487772_10186</name>
</gene>
<sequence length="274" mass="30381">MAKRQKKQESAPGSPAWMATFSDLMNLLLCFFVLLFSMSSVDVSKYEEVAASLSKSFSIFNGGKSSVSEGQMISTGVTQLKDLGEQTTEVGKASEEDRIENADPLKEAKKQLEEERKSELDQIYEQVTGATERNKIEQYVNVSIDDAYNYVCLTLSGSVLFDSGSAEIVSDSIPILYRVGKILKTYDDHLIYIEGHTDNVPIHNSKFSGNNELSWARADSVWKFMVNKIKLEPVTLVSAGRSEYEPVATNKTAEGRAKNRRVTIKIYGDSGLSS</sequence>
<dbReference type="PANTHER" id="PTHR30329:SF21">
    <property type="entry name" value="LIPOPROTEIN YIAD-RELATED"/>
    <property type="match status" value="1"/>
</dbReference>
<dbReference type="InterPro" id="IPR036737">
    <property type="entry name" value="OmpA-like_sf"/>
</dbReference>
<feature type="domain" description="OmpA-like" evidence="8">
    <location>
        <begin position="148"/>
        <end position="270"/>
    </location>
</feature>